<evidence type="ECO:0000313" key="3">
    <source>
        <dbReference type="EMBL" id="GAA3865413.1"/>
    </source>
</evidence>
<feature type="domain" description="GFO/IDH/MocA-like oxidoreductase" evidence="2">
    <location>
        <begin position="129"/>
        <end position="241"/>
    </location>
</feature>
<reference evidence="4" key="1">
    <citation type="journal article" date="2019" name="Int. J. Syst. Evol. Microbiol.">
        <title>The Global Catalogue of Microorganisms (GCM) 10K type strain sequencing project: providing services to taxonomists for standard genome sequencing and annotation.</title>
        <authorList>
            <consortium name="The Broad Institute Genomics Platform"/>
            <consortium name="The Broad Institute Genome Sequencing Center for Infectious Disease"/>
            <person name="Wu L."/>
            <person name="Ma J."/>
        </authorList>
    </citation>
    <scope>NUCLEOTIDE SEQUENCE [LARGE SCALE GENOMIC DNA]</scope>
    <source>
        <strain evidence="4">JCM 17190</strain>
    </source>
</reference>
<keyword evidence="4" id="KW-1185">Reference proteome</keyword>
<dbReference type="SUPFAM" id="SSF55347">
    <property type="entry name" value="Glyceraldehyde-3-phosphate dehydrogenase-like, C-terminal domain"/>
    <property type="match status" value="1"/>
</dbReference>
<proteinExistence type="predicted"/>
<gene>
    <name evidence="3" type="ORF">GCM10022404_14670</name>
</gene>
<feature type="domain" description="Gfo/Idh/MocA-like oxidoreductase N-terminal" evidence="1">
    <location>
        <begin position="2"/>
        <end position="118"/>
    </location>
</feature>
<organism evidence="3 4">
    <name type="scientific">Celeribacter arenosi</name>
    <dbReference type="NCBI Taxonomy" id="792649"/>
    <lineage>
        <taxon>Bacteria</taxon>
        <taxon>Pseudomonadati</taxon>
        <taxon>Pseudomonadota</taxon>
        <taxon>Alphaproteobacteria</taxon>
        <taxon>Rhodobacterales</taxon>
        <taxon>Roseobacteraceae</taxon>
        <taxon>Celeribacter</taxon>
    </lineage>
</organism>
<evidence type="ECO:0000313" key="4">
    <source>
        <dbReference type="Proteomes" id="UP001399917"/>
    </source>
</evidence>
<dbReference type="InterPro" id="IPR000683">
    <property type="entry name" value="Gfo/Idh/MocA-like_OxRdtase_N"/>
</dbReference>
<dbReference type="InterPro" id="IPR055170">
    <property type="entry name" value="GFO_IDH_MocA-like_dom"/>
</dbReference>
<dbReference type="Gene3D" id="3.30.360.10">
    <property type="entry name" value="Dihydrodipicolinate Reductase, domain 2"/>
    <property type="match status" value="1"/>
</dbReference>
<accession>A0ABP7K5T5</accession>
<dbReference type="RefSeq" id="WP_344845765.1">
    <property type="nucleotide sequence ID" value="NZ_BAABDF010000006.1"/>
</dbReference>
<dbReference type="Gene3D" id="3.40.50.720">
    <property type="entry name" value="NAD(P)-binding Rossmann-like Domain"/>
    <property type="match status" value="1"/>
</dbReference>
<comment type="caution">
    <text evidence="3">The sequence shown here is derived from an EMBL/GenBank/DDBJ whole genome shotgun (WGS) entry which is preliminary data.</text>
</comment>
<dbReference type="PANTHER" id="PTHR43249">
    <property type="entry name" value="UDP-N-ACETYL-2-AMINO-2-DEOXY-D-GLUCURONATE OXIDASE"/>
    <property type="match status" value="1"/>
</dbReference>
<dbReference type="InterPro" id="IPR036291">
    <property type="entry name" value="NAD(P)-bd_dom_sf"/>
</dbReference>
<dbReference type="Pfam" id="PF22725">
    <property type="entry name" value="GFO_IDH_MocA_C3"/>
    <property type="match status" value="1"/>
</dbReference>
<name>A0ABP7K5T5_9RHOB</name>
<sequence>MINVAIIGAGIGIQHLTGYRALPDRYSVRLLCDLDTSRAAAATKDDDDIQVVSDIEDVLSNPDIDLVDVCLPPHLHAPVSIRVLEAGKNVICEKPLGRSLAEVAQMQDAVERTGGQIFPVFQYRFGLAFAQLKALRDAGLAGKALVASAETHWNREKEYYDVAWRGTWAGESGGALLGHAIHSHDILCNVFGPVAQVAAFTDTRVNDIEVEDCATVSLRMENGALASSSVTLGAAPDTSRLKFCFEGLTAESGSNPYAPADGTWTFTARGTTQQADIDRVLSQVEAPHGWFTGFLDAIADALGGNGGNEVTFEDGRRSIELVTAIYSSAWEGRIVQLPIGKEDALYGGWSPA</sequence>
<evidence type="ECO:0000259" key="1">
    <source>
        <dbReference type="Pfam" id="PF01408"/>
    </source>
</evidence>
<dbReference type="PANTHER" id="PTHR43249:SF1">
    <property type="entry name" value="D-GLUCOSIDE 3-DEHYDROGENASE"/>
    <property type="match status" value="1"/>
</dbReference>
<dbReference type="Proteomes" id="UP001399917">
    <property type="component" value="Unassembled WGS sequence"/>
</dbReference>
<dbReference type="InterPro" id="IPR052515">
    <property type="entry name" value="Gfo/Idh/MocA_Oxidoreductase"/>
</dbReference>
<dbReference type="Pfam" id="PF01408">
    <property type="entry name" value="GFO_IDH_MocA"/>
    <property type="match status" value="1"/>
</dbReference>
<evidence type="ECO:0000259" key="2">
    <source>
        <dbReference type="Pfam" id="PF22725"/>
    </source>
</evidence>
<dbReference type="EMBL" id="BAABDF010000006">
    <property type="protein sequence ID" value="GAA3865413.1"/>
    <property type="molecule type" value="Genomic_DNA"/>
</dbReference>
<protein>
    <submittedName>
        <fullName evidence="3">Gfo/Idh/MocA family oxidoreductase</fullName>
    </submittedName>
</protein>
<dbReference type="SUPFAM" id="SSF51735">
    <property type="entry name" value="NAD(P)-binding Rossmann-fold domains"/>
    <property type="match status" value="1"/>
</dbReference>